<dbReference type="SUPFAM" id="SSF55681">
    <property type="entry name" value="Class II aaRS and biotin synthetases"/>
    <property type="match status" value="1"/>
</dbReference>
<dbReference type="PROSITE" id="PS51733">
    <property type="entry name" value="BPL_LPL_CATALYTIC"/>
    <property type="match status" value="1"/>
</dbReference>
<protein>
    <recommendedName>
        <fullName evidence="3">BPL/LPL catalytic domain-containing protein</fullName>
    </recommendedName>
</protein>
<dbReference type="Pfam" id="PF09825">
    <property type="entry name" value="BPL_N"/>
    <property type="match status" value="1"/>
</dbReference>
<feature type="domain" description="BPL/LPL catalytic" evidence="3">
    <location>
        <begin position="406"/>
        <end position="598"/>
    </location>
</feature>
<dbReference type="InterPro" id="IPR004143">
    <property type="entry name" value="BPL_LPL_catalytic"/>
</dbReference>
<dbReference type="Gene3D" id="3.30.930.10">
    <property type="entry name" value="Bira Bifunctional Protein, Domain 2"/>
    <property type="match status" value="1"/>
</dbReference>
<evidence type="ECO:0000256" key="1">
    <source>
        <dbReference type="ARBA" id="ARBA00009934"/>
    </source>
</evidence>
<dbReference type="GO" id="GO:0005737">
    <property type="term" value="C:cytoplasm"/>
    <property type="evidence" value="ECO:0007669"/>
    <property type="project" value="TreeGrafter"/>
</dbReference>
<gene>
    <name evidence="4" type="primary">ORF88343</name>
</gene>
<dbReference type="InterPro" id="IPR004408">
    <property type="entry name" value="Biotin_CoA_COase_ligase"/>
</dbReference>
<dbReference type="InterPro" id="IPR045864">
    <property type="entry name" value="aa-tRNA-synth_II/BPL/LPL"/>
</dbReference>
<name>A0A0B7A121_9EUPU</name>
<evidence type="ECO:0000256" key="2">
    <source>
        <dbReference type="ARBA" id="ARBA00022598"/>
    </source>
</evidence>
<dbReference type="InterPro" id="IPR019197">
    <property type="entry name" value="Biotin-prot_ligase_N"/>
</dbReference>
<evidence type="ECO:0000259" key="3">
    <source>
        <dbReference type="PROSITE" id="PS51733"/>
    </source>
</evidence>
<accession>A0A0B7A121</accession>
<reference evidence="4" key="1">
    <citation type="submission" date="2014-12" db="EMBL/GenBank/DDBJ databases">
        <title>Insight into the proteome of Arion vulgaris.</title>
        <authorList>
            <person name="Aradska J."/>
            <person name="Bulat T."/>
            <person name="Smidak R."/>
            <person name="Sarate P."/>
            <person name="Gangsoo J."/>
            <person name="Sialana F."/>
            <person name="Bilban M."/>
            <person name="Lubec G."/>
        </authorList>
    </citation>
    <scope>NUCLEOTIDE SEQUENCE</scope>
    <source>
        <tissue evidence="4">Skin</tissue>
    </source>
</reference>
<dbReference type="AlphaFoldDB" id="A0A0B7A121"/>
<dbReference type="InterPro" id="IPR003142">
    <property type="entry name" value="BPL_C"/>
</dbReference>
<dbReference type="GO" id="GO:0004077">
    <property type="term" value="F:biotin--[biotin carboxyl-carrier protein] ligase activity"/>
    <property type="evidence" value="ECO:0007669"/>
    <property type="project" value="InterPro"/>
</dbReference>
<dbReference type="NCBIfam" id="TIGR00121">
    <property type="entry name" value="birA_ligase"/>
    <property type="match status" value="1"/>
</dbReference>
<dbReference type="PANTHER" id="PTHR12835">
    <property type="entry name" value="BIOTIN PROTEIN LIGASE"/>
    <property type="match status" value="1"/>
</dbReference>
<dbReference type="CDD" id="cd16442">
    <property type="entry name" value="BPL"/>
    <property type="match status" value="1"/>
</dbReference>
<sequence>QQQPIVEQQPIVQQQPIVHQSIASNNNVEVDHTETFVIPQSKQISAETVRKQTAQIPHTRIHGLQSESLLDNVKNGNENPRMKPPNILVYCGIKDSVRKFAQVQSSLEACINTEAYTIYHLKHDSILSSPWRNNAALLVISSCTHLREEAETEMINFVLKDGGTLLSFNSSVDSAFAERLEEEGIDGERLVSFKFKDDQYITSVRGRFFYSGFKGRSEVIVPYELSELQKNDASNAVHRKDINLGEDHVRNISSHLQNRALVVKIKCDGGGTTVLSQLLLERDPIEYAKDQDSFAALKQSNTDRLAVLRDILTSLDIDTSSGTIPSLTPCILLAQRVGLKESFLESFKHRLKDNGLLKSQKMSLKFMQSLDQFTATSTCLPVITDCEVDAQMEYFNPRTYWKNLTTSKLGQILFYTDVITSTMPVFDGLQFSIPDNMGLIAVAGRQTSGRGRGGNSWLSPAGCAMFTLPLSLSVYSELGQRVSFLQHMISLSVVHSVLTLPGYENLDIKLKWPNDIYYGKEMKLGGVLVTSTIVDSTIYATIGCGFNVSNSNPTICINDVIRLWNTSHPQLSELSPLNSSQLIARTMNCLEALLQSFERNGHKSFCDQYYKSWLHGNSKVHLQLDKDTEGVIVGLDDYGFLLVRTPDDVISVQPDGNSFDMLHNLIHTKPRS</sequence>
<dbReference type="EMBL" id="HACG01026941">
    <property type="protein sequence ID" value="CEK73806.1"/>
    <property type="molecule type" value="Transcribed_RNA"/>
</dbReference>
<dbReference type="Pfam" id="PF03099">
    <property type="entry name" value="BPL_LplA_LipB"/>
    <property type="match status" value="1"/>
</dbReference>
<organism evidence="4">
    <name type="scientific">Arion vulgaris</name>
    <dbReference type="NCBI Taxonomy" id="1028688"/>
    <lineage>
        <taxon>Eukaryota</taxon>
        <taxon>Metazoa</taxon>
        <taxon>Spiralia</taxon>
        <taxon>Lophotrochozoa</taxon>
        <taxon>Mollusca</taxon>
        <taxon>Gastropoda</taxon>
        <taxon>Heterobranchia</taxon>
        <taxon>Euthyneura</taxon>
        <taxon>Panpulmonata</taxon>
        <taxon>Eupulmonata</taxon>
        <taxon>Stylommatophora</taxon>
        <taxon>Helicina</taxon>
        <taxon>Arionoidea</taxon>
        <taxon>Arionidae</taxon>
        <taxon>Arion</taxon>
    </lineage>
</organism>
<feature type="non-terminal residue" evidence="4">
    <location>
        <position position="1"/>
    </location>
</feature>
<dbReference type="Pfam" id="PF02237">
    <property type="entry name" value="BPL_C"/>
    <property type="match status" value="1"/>
</dbReference>
<dbReference type="PANTHER" id="PTHR12835:SF5">
    <property type="entry name" value="BIOTIN--PROTEIN LIGASE"/>
    <property type="match status" value="1"/>
</dbReference>
<proteinExistence type="inferred from homology"/>
<keyword evidence="2" id="KW-0436">Ligase</keyword>
<evidence type="ECO:0000313" key="4">
    <source>
        <dbReference type="EMBL" id="CEK73806.1"/>
    </source>
</evidence>
<comment type="similarity">
    <text evidence="1">Belongs to the biotin--protein ligase family.</text>
</comment>